<protein>
    <submittedName>
        <fullName evidence="2">Uncharacterized protein</fullName>
    </submittedName>
</protein>
<evidence type="ECO:0000313" key="2">
    <source>
        <dbReference type="EMBL" id="CAL8103326.1"/>
    </source>
</evidence>
<evidence type="ECO:0000313" key="3">
    <source>
        <dbReference type="Proteomes" id="UP001642540"/>
    </source>
</evidence>
<evidence type="ECO:0000256" key="1">
    <source>
        <dbReference type="SAM" id="MobiDB-lite"/>
    </source>
</evidence>
<dbReference type="Proteomes" id="UP001642540">
    <property type="component" value="Unassembled WGS sequence"/>
</dbReference>
<feature type="compositionally biased region" description="Basic residues" evidence="1">
    <location>
        <begin position="649"/>
        <end position="672"/>
    </location>
</feature>
<gene>
    <name evidence="2" type="ORF">ODALV1_LOCUS11414</name>
</gene>
<feature type="region of interest" description="Disordered" evidence="1">
    <location>
        <begin position="594"/>
        <end position="618"/>
    </location>
</feature>
<feature type="compositionally biased region" description="Low complexity" evidence="1">
    <location>
        <begin position="594"/>
        <end position="606"/>
    </location>
</feature>
<keyword evidence="3" id="KW-1185">Reference proteome</keyword>
<dbReference type="Gene3D" id="1.20.1370.10">
    <property type="entry name" value="Hemocyanin, N-terminal domain"/>
    <property type="match status" value="1"/>
</dbReference>
<sequence length="711" mass="81014">MNIGTVLQVCVAQYANSSEYFYYDGDEDVQLNEIGRNLSNPKFNSANYFYYSEEVVDSDLSENRSLYADSIIEETRQYKDEVIRTIGNSLENQILPPTNPLEEPLQDSVAQEGQHHVAFEGEPYQGPLFTDTNYGNAVEILHHPPGGIVGAPLPLSGPPVSGHIVGPGSPLMGLGGPPLLPHPLVPYHEPVHHTPFHQGPLHQEPFHHGPLHEEPFHHGPPAIDSFPNPIEPEYLKSLEYEDDHNDDHGSGPINHQHNDHVEVAHHGWKPTKNPVVAAKEFFTNLLDTLSDITKQDLVVWVDKFFDLIAEFTIPKEHYLRVISFAGVYLFIALLIYGSENIADIRCEIDNKGKPAREFTFQVGRRFVPAQPVDPRMQNHFINLFRGIDEYDFDSSEEEYYTELQLRQIGDMCPRDSFFFSLNPSHIEAYTTLQRIFVAQKSPVDVLHAARGLLRSEFIHPKVWYFGIVGASFERPDMTGFSIAHPVDAIPDWYIPAHLIDDVMRKYRRLPIIKRIGTVGNDTDKEIRKRTHILQTTTSKNSTKISKRIKRMASLENIAEIINVNIAMKHNQTTSGILRRIGLIKHDGNVTNISNTTTKTISSTTTTPGPILGKEKGENGDLATYTTSYEKGINPYIYSHYQYDDEDTQKRRKKKKGKKKKGKNKGKRKKKKKHEEDYDDCIIVDGRVGIDNGIENELWYFREDMMVNQHHW</sequence>
<reference evidence="2 3" key="1">
    <citation type="submission" date="2024-08" db="EMBL/GenBank/DDBJ databases">
        <authorList>
            <person name="Cucini C."/>
            <person name="Frati F."/>
        </authorList>
    </citation>
    <scope>NUCLEOTIDE SEQUENCE [LARGE SCALE GENOMIC DNA]</scope>
</reference>
<organism evidence="2 3">
    <name type="scientific">Orchesella dallaii</name>
    <dbReference type="NCBI Taxonomy" id="48710"/>
    <lineage>
        <taxon>Eukaryota</taxon>
        <taxon>Metazoa</taxon>
        <taxon>Ecdysozoa</taxon>
        <taxon>Arthropoda</taxon>
        <taxon>Hexapoda</taxon>
        <taxon>Collembola</taxon>
        <taxon>Entomobryomorpha</taxon>
        <taxon>Entomobryoidea</taxon>
        <taxon>Orchesellidae</taxon>
        <taxon>Orchesellinae</taxon>
        <taxon>Orchesella</taxon>
    </lineage>
</organism>
<proteinExistence type="predicted"/>
<dbReference type="InterPro" id="IPR036697">
    <property type="entry name" value="Hemocyanin_N_sf"/>
</dbReference>
<dbReference type="EMBL" id="CAXLJM020000034">
    <property type="protein sequence ID" value="CAL8103326.1"/>
    <property type="molecule type" value="Genomic_DNA"/>
</dbReference>
<accession>A0ABP1QNW6</accession>
<name>A0ABP1QNW6_9HEXA</name>
<comment type="caution">
    <text evidence="2">The sequence shown here is derived from an EMBL/GenBank/DDBJ whole genome shotgun (WGS) entry which is preliminary data.</text>
</comment>
<feature type="region of interest" description="Disordered" evidence="1">
    <location>
        <begin position="643"/>
        <end position="675"/>
    </location>
</feature>